<protein>
    <recommendedName>
        <fullName evidence="4">Lipoprotein</fullName>
    </recommendedName>
</protein>
<feature type="region of interest" description="Disordered" evidence="1">
    <location>
        <begin position="32"/>
        <end position="80"/>
    </location>
</feature>
<keyword evidence="3" id="KW-1185">Reference proteome</keyword>
<feature type="compositionally biased region" description="Gly residues" evidence="1">
    <location>
        <begin position="46"/>
        <end position="59"/>
    </location>
</feature>
<evidence type="ECO:0008006" key="4">
    <source>
        <dbReference type="Google" id="ProtNLM"/>
    </source>
</evidence>
<feature type="compositionally biased region" description="Low complexity" evidence="1">
    <location>
        <begin position="32"/>
        <end position="45"/>
    </location>
</feature>
<reference evidence="3" key="1">
    <citation type="journal article" date="2019" name="Int. J. Syst. Evol. Microbiol.">
        <title>The Global Catalogue of Microorganisms (GCM) 10K type strain sequencing project: providing services to taxonomists for standard genome sequencing and annotation.</title>
        <authorList>
            <consortium name="The Broad Institute Genomics Platform"/>
            <consortium name="The Broad Institute Genome Sequencing Center for Infectious Disease"/>
            <person name="Wu L."/>
            <person name="Ma J."/>
        </authorList>
    </citation>
    <scope>NUCLEOTIDE SEQUENCE [LARGE SCALE GENOMIC DNA]</scope>
    <source>
        <strain evidence="3">TBRC 7912</strain>
    </source>
</reference>
<sequence>MTERSARSGAALTAVFLAVMLLGGCGTGAPSAMAPPASKAPAAGAPAGGQANGPVGAQGAGVAPSPTVSGDNSPCPTTGNTKRFAKTRFALHAGLALGAFHRYIYKPLRAGGFKEGADKRKRTFVKAAIAGLFALHELKVAKRFAEANPALCHAVQSVTNSFAALTSKLKGGTATEKDLDASKDVFGELQRQATGSGFGFKEKNVTVPGAG</sequence>
<evidence type="ECO:0000313" key="3">
    <source>
        <dbReference type="Proteomes" id="UP001595698"/>
    </source>
</evidence>
<evidence type="ECO:0000256" key="1">
    <source>
        <dbReference type="SAM" id="MobiDB-lite"/>
    </source>
</evidence>
<accession>A0ABV8F2V7</accession>
<feature type="compositionally biased region" description="Polar residues" evidence="1">
    <location>
        <begin position="67"/>
        <end position="80"/>
    </location>
</feature>
<organism evidence="2 3">
    <name type="scientific">Streptosporangium jomthongense</name>
    <dbReference type="NCBI Taxonomy" id="1193683"/>
    <lineage>
        <taxon>Bacteria</taxon>
        <taxon>Bacillati</taxon>
        <taxon>Actinomycetota</taxon>
        <taxon>Actinomycetes</taxon>
        <taxon>Streptosporangiales</taxon>
        <taxon>Streptosporangiaceae</taxon>
        <taxon>Streptosporangium</taxon>
    </lineage>
</organism>
<comment type="caution">
    <text evidence="2">The sequence shown here is derived from an EMBL/GenBank/DDBJ whole genome shotgun (WGS) entry which is preliminary data.</text>
</comment>
<evidence type="ECO:0000313" key="2">
    <source>
        <dbReference type="EMBL" id="MFC3981667.1"/>
    </source>
</evidence>
<gene>
    <name evidence="2" type="ORF">ACFOYY_16115</name>
</gene>
<dbReference type="RefSeq" id="WP_352008624.1">
    <property type="nucleotide sequence ID" value="NZ_JBHSBC010000014.1"/>
</dbReference>
<name>A0ABV8F2V7_9ACTN</name>
<dbReference type="Proteomes" id="UP001595698">
    <property type="component" value="Unassembled WGS sequence"/>
</dbReference>
<dbReference type="PROSITE" id="PS51257">
    <property type="entry name" value="PROKAR_LIPOPROTEIN"/>
    <property type="match status" value="1"/>
</dbReference>
<proteinExistence type="predicted"/>
<dbReference type="EMBL" id="JBHSBC010000014">
    <property type="protein sequence ID" value="MFC3981667.1"/>
    <property type="molecule type" value="Genomic_DNA"/>
</dbReference>